<name>A0A482W8U5_ASBVE</name>
<protein>
    <submittedName>
        <fullName evidence="1">Uncharacterized protein</fullName>
    </submittedName>
</protein>
<keyword evidence="2" id="KW-1185">Reference proteome</keyword>
<reference evidence="1 2" key="1">
    <citation type="submission" date="2017-03" db="EMBL/GenBank/DDBJ databases">
        <title>Genome of the blue death feigning beetle - Asbolus verrucosus.</title>
        <authorList>
            <person name="Rider S.D."/>
        </authorList>
    </citation>
    <scope>NUCLEOTIDE SEQUENCE [LARGE SCALE GENOMIC DNA]</scope>
    <source>
        <strain evidence="1">Butters</strain>
        <tissue evidence="1">Head and leg muscle</tissue>
    </source>
</reference>
<dbReference type="AlphaFoldDB" id="A0A482W8U5"/>
<dbReference type="EMBL" id="QDEB01016196">
    <property type="protein sequence ID" value="RZC41534.1"/>
    <property type="molecule type" value="Genomic_DNA"/>
</dbReference>
<proteinExistence type="predicted"/>
<sequence length="30" mass="3163">MTGLPHILQGVCVKSWIGNIQMLGLGGILL</sequence>
<comment type="caution">
    <text evidence="1">The sequence shown here is derived from an EMBL/GenBank/DDBJ whole genome shotgun (WGS) entry which is preliminary data.</text>
</comment>
<organism evidence="1 2">
    <name type="scientific">Asbolus verrucosus</name>
    <name type="common">Desert ironclad beetle</name>
    <dbReference type="NCBI Taxonomy" id="1661398"/>
    <lineage>
        <taxon>Eukaryota</taxon>
        <taxon>Metazoa</taxon>
        <taxon>Ecdysozoa</taxon>
        <taxon>Arthropoda</taxon>
        <taxon>Hexapoda</taxon>
        <taxon>Insecta</taxon>
        <taxon>Pterygota</taxon>
        <taxon>Neoptera</taxon>
        <taxon>Endopterygota</taxon>
        <taxon>Coleoptera</taxon>
        <taxon>Polyphaga</taxon>
        <taxon>Cucujiformia</taxon>
        <taxon>Tenebrionidae</taxon>
        <taxon>Pimeliinae</taxon>
        <taxon>Asbolus</taxon>
    </lineage>
</organism>
<evidence type="ECO:0000313" key="1">
    <source>
        <dbReference type="EMBL" id="RZC41534.1"/>
    </source>
</evidence>
<accession>A0A482W8U5</accession>
<evidence type="ECO:0000313" key="2">
    <source>
        <dbReference type="Proteomes" id="UP000292052"/>
    </source>
</evidence>
<dbReference type="Proteomes" id="UP000292052">
    <property type="component" value="Unassembled WGS sequence"/>
</dbReference>
<gene>
    <name evidence="1" type="ORF">BDFB_001427</name>
</gene>